<protein>
    <submittedName>
        <fullName evidence="2">Transposase</fullName>
    </submittedName>
</protein>
<accession>A0A8J7Q223</accession>
<keyword evidence="4" id="KW-1185">Reference proteome</keyword>
<evidence type="ECO:0000313" key="3">
    <source>
        <dbReference type="EMBL" id="MBO1318671.1"/>
    </source>
</evidence>
<dbReference type="InterPro" id="IPR004291">
    <property type="entry name" value="Transposase_IS66_central"/>
</dbReference>
<sequence>MDEWSQKVAQCCLALVDAFKEDLLKSNDVPIDETTPRVYGEKDRLNTTPSYMWAVRGGLPNSGPQTFIDQSSLTRSRSVAWFLVMGGR</sequence>
<evidence type="ECO:0000313" key="4">
    <source>
        <dbReference type="Proteomes" id="UP000664417"/>
    </source>
</evidence>
<reference evidence="2" key="1">
    <citation type="submission" date="2021-03" db="EMBL/GenBank/DDBJ databases">
        <authorList>
            <person name="Wang G."/>
        </authorList>
    </citation>
    <scope>NUCLEOTIDE SEQUENCE</scope>
    <source>
        <strain evidence="2">KCTC 12899</strain>
    </source>
</reference>
<dbReference type="Pfam" id="PF03050">
    <property type="entry name" value="DDE_Tnp_IS66"/>
    <property type="match status" value="1"/>
</dbReference>
<organism evidence="2 4">
    <name type="scientific">Acanthopleuribacter pedis</name>
    <dbReference type="NCBI Taxonomy" id="442870"/>
    <lineage>
        <taxon>Bacteria</taxon>
        <taxon>Pseudomonadati</taxon>
        <taxon>Acidobacteriota</taxon>
        <taxon>Holophagae</taxon>
        <taxon>Acanthopleuribacterales</taxon>
        <taxon>Acanthopleuribacteraceae</taxon>
        <taxon>Acanthopleuribacter</taxon>
    </lineage>
</organism>
<proteinExistence type="predicted"/>
<feature type="domain" description="Transposase IS66 central" evidence="1">
    <location>
        <begin position="1"/>
        <end position="78"/>
    </location>
</feature>
<evidence type="ECO:0000259" key="1">
    <source>
        <dbReference type="Pfam" id="PF03050"/>
    </source>
</evidence>
<comment type="caution">
    <text evidence="2">The sequence shown here is derived from an EMBL/GenBank/DDBJ whole genome shotgun (WGS) entry which is preliminary data.</text>
</comment>
<dbReference type="AlphaFoldDB" id="A0A8J7Q223"/>
<dbReference type="EMBL" id="JAFREP010000002">
    <property type="protein sequence ID" value="MBO1317364.1"/>
    <property type="molecule type" value="Genomic_DNA"/>
</dbReference>
<evidence type="ECO:0000313" key="2">
    <source>
        <dbReference type="EMBL" id="MBO1317364.1"/>
    </source>
</evidence>
<gene>
    <name evidence="2" type="ORF">J3U88_02745</name>
    <name evidence="3" type="ORF">J3U88_09385</name>
</gene>
<name>A0A8J7Q223_9BACT</name>
<dbReference type="Proteomes" id="UP000664417">
    <property type="component" value="Unassembled WGS sequence"/>
</dbReference>
<dbReference type="EMBL" id="JAFREP010000006">
    <property type="protein sequence ID" value="MBO1318671.1"/>
    <property type="molecule type" value="Genomic_DNA"/>
</dbReference>